<feature type="compositionally biased region" description="Low complexity" evidence="1">
    <location>
        <begin position="1"/>
        <end position="14"/>
    </location>
</feature>
<evidence type="ECO:0000313" key="3">
    <source>
        <dbReference type="Proteomes" id="UP001255856"/>
    </source>
</evidence>
<comment type="caution">
    <text evidence="2">The sequence shown here is derived from an EMBL/GenBank/DDBJ whole genome shotgun (WGS) entry which is preliminary data.</text>
</comment>
<keyword evidence="3" id="KW-1185">Reference proteome</keyword>
<dbReference type="EMBL" id="JASFZW010000004">
    <property type="protein sequence ID" value="KAK2078691.1"/>
    <property type="molecule type" value="Genomic_DNA"/>
</dbReference>
<name>A0AAD9MNF9_PROWI</name>
<gene>
    <name evidence="2" type="ORF">QBZ16_003531</name>
</gene>
<dbReference type="Proteomes" id="UP001255856">
    <property type="component" value="Unassembled WGS sequence"/>
</dbReference>
<organism evidence="2 3">
    <name type="scientific">Prototheca wickerhamii</name>
    <dbReference type="NCBI Taxonomy" id="3111"/>
    <lineage>
        <taxon>Eukaryota</taxon>
        <taxon>Viridiplantae</taxon>
        <taxon>Chlorophyta</taxon>
        <taxon>core chlorophytes</taxon>
        <taxon>Trebouxiophyceae</taxon>
        <taxon>Chlorellales</taxon>
        <taxon>Chlorellaceae</taxon>
        <taxon>Prototheca</taxon>
    </lineage>
</organism>
<feature type="region of interest" description="Disordered" evidence="1">
    <location>
        <begin position="1"/>
        <end position="25"/>
    </location>
</feature>
<protein>
    <submittedName>
        <fullName evidence="2">Uncharacterized protein</fullName>
    </submittedName>
</protein>
<dbReference type="AlphaFoldDB" id="A0AAD9MNF9"/>
<accession>A0AAD9MNF9</accession>
<reference evidence="2" key="1">
    <citation type="submission" date="2021-01" db="EMBL/GenBank/DDBJ databases">
        <authorList>
            <person name="Eckstrom K.M.E."/>
        </authorList>
    </citation>
    <scope>NUCLEOTIDE SEQUENCE</scope>
    <source>
        <strain evidence="2">UVCC 0001</strain>
    </source>
</reference>
<evidence type="ECO:0000256" key="1">
    <source>
        <dbReference type="SAM" id="MobiDB-lite"/>
    </source>
</evidence>
<sequence length="116" mass="12502">MEARLGALRSLASADGPSGAQSAEGVKTVLRRHLVGVDKPLTSEELWQRVESEGVRSKRHMKLMLQQMKMAKIVATKPLKSAGPAKKGKQFGYELGPAAYETKELRAAQLGSAGEN</sequence>
<proteinExistence type="predicted"/>
<evidence type="ECO:0000313" key="2">
    <source>
        <dbReference type="EMBL" id="KAK2078691.1"/>
    </source>
</evidence>